<dbReference type="GO" id="GO:0061522">
    <property type="term" value="F:1,4-dihydroxy-2-naphthoyl-CoA thioesterase activity"/>
    <property type="evidence" value="ECO:0007669"/>
    <property type="project" value="TreeGrafter"/>
</dbReference>
<dbReference type="CDD" id="cd03443">
    <property type="entry name" value="PaaI_thioesterase"/>
    <property type="match status" value="1"/>
</dbReference>
<organism evidence="4 5">
    <name type="scientific">Aestuariirhabdus litorea</name>
    <dbReference type="NCBI Taxonomy" id="2528527"/>
    <lineage>
        <taxon>Bacteria</taxon>
        <taxon>Pseudomonadati</taxon>
        <taxon>Pseudomonadota</taxon>
        <taxon>Gammaproteobacteria</taxon>
        <taxon>Oceanospirillales</taxon>
        <taxon>Aestuariirhabdaceae</taxon>
        <taxon>Aestuariirhabdus</taxon>
    </lineage>
</organism>
<feature type="domain" description="Thioesterase" evidence="3">
    <location>
        <begin position="51"/>
        <end position="128"/>
    </location>
</feature>
<protein>
    <submittedName>
        <fullName evidence="4">Hotdog fold thioesterase</fullName>
    </submittedName>
</protein>
<comment type="caution">
    <text evidence="4">The sequence shown here is derived from an EMBL/GenBank/DDBJ whole genome shotgun (WGS) entry which is preliminary data.</text>
</comment>
<dbReference type="InterPro" id="IPR003736">
    <property type="entry name" value="PAAI_dom"/>
</dbReference>
<dbReference type="PANTHER" id="PTHR43240">
    <property type="entry name" value="1,4-DIHYDROXY-2-NAPHTHOYL-COA THIOESTERASE 1"/>
    <property type="match status" value="1"/>
</dbReference>
<dbReference type="RefSeq" id="WP_125017033.1">
    <property type="nucleotide sequence ID" value="NZ_QWEZ01000002.1"/>
</dbReference>
<dbReference type="Proteomes" id="UP000280792">
    <property type="component" value="Unassembled WGS sequence"/>
</dbReference>
<accession>A0A3P3VJF5</accession>
<keyword evidence="5" id="KW-1185">Reference proteome</keyword>
<sequence length="143" mass="15349">MSIWKTPLTLEQLNQQSDNTLVSHLGIEMTELGDDYLVGTLPVDPRTHQPFGILHGGASVVLAETLGSTAANLAADPDCYCVGLEINANHLSSMRKGTLTGTARAIHVGRSTQVWEIQMHNDQGKAVCISRLTMAVLKREAGA</sequence>
<evidence type="ECO:0000313" key="5">
    <source>
        <dbReference type="Proteomes" id="UP000280792"/>
    </source>
</evidence>
<dbReference type="InterPro" id="IPR006683">
    <property type="entry name" value="Thioestr_dom"/>
</dbReference>
<dbReference type="GO" id="GO:0005829">
    <property type="term" value="C:cytosol"/>
    <property type="evidence" value="ECO:0007669"/>
    <property type="project" value="TreeGrafter"/>
</dbReference>
<reference evidence="4 5" key="1">
    <citation type="submission" date="2018-08" db="EMBL/GenBank/DDBJ databases">
        <authorList>
            <person name="Khan S.A."/>
        </authorList>
    </citation>
    <scope>NUCLEOTIDE SEQUENCE [LARGE SCALE GENOMIC DNA]</scope>
    <source>
        <strain evidence="4 5">GTF-13</strain>
    </source>
</reference>
<dbReference type="Pfam" id="PF03061">
    <property type="entry name" value="4HBT"/>
    <property type="match status" value="1"/>
</dbReference>
<dbReference type="SUPFAM" id="SSF54637">
    <property type="entry name" value="Thioesterase/thiol ester dehydrase-isomerase"/>
    <property type="match status" value="1"/>
</dbReference>
<dbReference type="AlphaFoldDB" id="A0A3P3VJF5"/>
<dbReference type="InterPro" id="IPR029069">
    <property type="entry name" value="HotDog_dom_sf"/>
</dbReference>
<comment type="similarity">
    <text evidence="1">Belongs to the thioesterase PaaI family.</text>
</comment>
<dbReference type="PANTHER" id="PTHR43240:SF5">
    <property type="entry name" value="1,4-DIHYDROXY-2-NAPHTHOYL-COA THIOESTERASE 1"/>
    <property type="match status" value="1"/>
</dbReference>
<name>A0A3P3VJF5_9GAMM</name>
<keyword evidence="2" id="KW-0378">Hydrolase</keyword>
<dbReference type="EMBL" id="QWEZ01000002">
    <property type="protein sequence ID" value="RRJ82881.1"/>
    <property type="molecule type" value="Genomic_DNA"/>
</dbReference>
<dbReference type="Gene3D" id="3.10.129.10">
    <property type="entry name" value="Hotdog Thioesterase"/>
    <property type="match status" value="1"/>
</dbReference>
<gene>
    <name evidence="4" type="ORF">D0544_13610</name>
</gene>
<evidence type="ECO:0000259" key="3">
    <source>
        <dbReference type="Pfam" id="PF03061"/>
    </source>
</evidence>
<evidence type="ECO:0000256" key="1">
    <source>
        <dbReference type="ARBA" id="ARBA00008324"/>
    </source>
</evidence>
<dbReference type="NCBIfam" id="TIGR00369">
    <property type="entry name" value="unchar_dom_1"/>
    <property type="match status" value="1"/>
</dbReference>
<proteinExistence type="inferred from homology"/>
<evidence type="ECO:0000256" key="2">
    <source>
        <dbReference type="ARBA" id="ARBA00022801"/>
    </source>
</evidence>
<evidence type="ECO:0000313" key="4">
    <source>
        <dbReference type="EMBL" id="RRJ82881.1"/>
    </source>
</evidence>
<reference evidence="4 5" key="2">
    <citation type="submission" date="2018-12" db="EMBL/GenBank/DDBJ databases">
        <title>Simiduia agarivorans gen. nov., sp. nov., a marine, agarolytic bacterium isolated from shallow coastal water from Keelung, Taiwan.</title>
        <authorList>
            <person name="Shieh W.Y."/>
        </authorList>
    </citation>
    <scope>NUCLEOTIDE SEQUENCE [LARGE SCALE GENOMIC DNA]</scope>
    <source>
        <strain evidence="4 5">GTF-13</strain>
    </source>
</reference>